<reference evidence="2" key="1">
    <citation type="submission" date="2022-10" db="EMBL/GenBank/DDBJ databases">
        <title>The WGS of Solirubrobacter ginsenosidimutans DSM 21036.</title>
        <authorList>
            <person name="Jiang Z."/>
        </authorList>
    </citation>
    <scope>NUCLEOTIDE SEQUENCE</scope>
    <source>
        <strain evidence="2">DSM 21036</strain>
    </source>
</reference>
<protein>
    <submittedName>
        <fullName evidence="2">Uncharacterized protein</fullName>
    </submittedName>
</protein>
<evidence type="ECO:0000313" key="3">
    <source>
        <dbReference type="Proteomes" id="UP001149140"/>
    </source>
</evidence>
<dbReference type="Proteomes" id="UP001149140">
    <property type="component" value="Unassembled WGS sequence"/>
</dbReference>
<dbReference type="AlphaFoldDB" id="A0A9X3S1L8"/>
<organism evidence="2 3">
    <name type="scientific">Solirubrobacter ginsenosidimutans</name>
    <dbReference type="NCBI Taxonomy" id="490573"/>
    <lineage>
        <taxon>Bacteria</taxon>
        <taxon>Bacillati</taxon>
        <taxon>Actinomycetota</taxon>
        <taxon>Thermoleophilia</taxon>
        <taxon>Solirubrobacterales</taxon>
        <taxon>Solirubrobacteraceae</taxon>
        <taxon>Solirubrobacter</taxon>
    </lineage>
</organism>
<name>A0A9X3S1L8_9ACTN</name>
<gene>
    <name evidence="2" type="ORF">OM076_13400</name>
</gene>
<feature type="signal peptide" evidence="1">
    <location>
        <begin position="1"/>
        <end position="19"/>
    </location>
</feature>
<evidence type="ECO:0000313" key="2">
    <source>
        <dbReference type="EMBL" id="MDA0161267.1"/>
    </source>
</evidence>
<feature type="chain" id="PRO_5040896479" evidence="1">
    <location>
        <begin position="20"/>
        <end position="325"/>
    </location>
</feature>
<sequence length="325" mass="35175">MSRLALFALVTATFGVATAAPAFGARPVNDDYLASTRIVEPFTPSREAVRDLLDLTEATTQPDLFVPGGPAGGGPERTTCNGVPFGKTVWYDLKLDVHGRVEVQTAGTDVIIALYEYDPDSDAIADELGCTDERGTTEDVFLANLEPRRSYTVQIGGVDRGAGPVGGPLQVTFDFFPDADQDGIFDALDECPKRQGVKAAGGCLPALNSRANFAFRDTADGVRMTSVRMSKVPKGAQLTLRCTRRCDVRQTLKPGKLTFTSIAGRTLPAGARFEVRVTRPATGKSDRYRFGAIGQLFRFDVERGSVTRTERCFYPGSKALRKSCR</sequence>
<comment type="caution">
    <text evidence="2">The sequence shown here is derived from an EMBL/GenBank/DDBJ whole genome shotgun (WGS) entry which is preliminary data.</text>
</comment>
<keyword evidence="3" id="KW-1185">Reference proteome</keyword>
<evidence type="ECO:0000256" key="1">
    <source>
        <dbReference type="SAM" id="SignalP"/>
    </source>
</evidence>
<keyword evidence="1" id="KW-0732">Signal</keyword>
<accession>A0A9X3S1L8</accession>
<proteinExistence type="predicted"/>
<dbReference type="EMBL" id="JAPDOD010000010">
    <property type="protein sequence ID" value="MDA0161267.1"/>
    <property type="molecule type" value="Genomic_DNA"/>
</dbReference>
<dbReference type="RefSeq" id="WP_270040463.1">
    <property type="nucleotide sequence ID" value="NZ_JAPDOD010000010.1"/>
</dbReference>